<dbReference type="PANTHER" id="PTHR32278">
    <property type="entry name" value="F-BOX DOMAIN-CONTAINING PROTEIN"/>
    <property type="match status" value="1"/>
</dbReference>
<evidence type="ECO:0000313" key="1">
    <source>
        <dbReference type="EMBL" id="PIN17714.1"/>
    </source>
</evidence>
<evidence type="ECO:0000313" key="2">
    <source>
        <dbReference type="Proteomes" id="UP000231279"/>
    </source>
</evidence>
<dbReference type="Proteomes" id="UP000231279">
    <property type="component" value="Unassembled WGS sequence"/>
</dbReference>
<dbReference type="AlphaFoldDB" id="A0A2G9HJN8"/>
<reference evidence="2" key="1">
    <citation type="journal article" date="2018" name="Gigascience">
        <title>Genome assembly of the Pink Ipe (Handroanthus impetiginosus, Bignoniaceae), a highly valued, ecologically keystone Neotropical timber forest tree.</title>
        <authorList>
            <person name="Silva-Junior O.B."/>
            <person name="Grattapaglia D."/>
            <person name="Novaes E."/>
            <person name="Collevatti R.G."/>
        </authorList>
    </citation>
    <scope>NUCLEOTIDE SEQUENCE [LARGE SCALE GENOMIC DNA]</scope>
    <source>
        <strain evidence="2">cv. UFG-1</strain>
    </source>
</reference>
<comment type="caution">
    <text evidence="1">The sequence shown here is derived from an EMBL/GenBank/DDBJ whole genome shotgun (WGS) entry which is preliminary data.</text>
</comment>
<dbReference type="EMBL" id="NKXS01001616">
    <property type="protein sequence ID" value="PIN17714.1"/>
    <property type="molecule type" value="Genomic_DNA"/>
</dbReference>
<dbReference type="InterPro" id="IPR025886">
    <property type="entry name" value="PP2-like"/>
</dbReference>
<protein>
    <submittedName>
        <fullName evidence="1">Uncharacterized protein</fullName>
    </submittedName>
</protein>
<organism evidence="1 2">
    <name type="scientific">Handroanthus impetiginosus</name>
    <dbReference type="NCBI Taxonomy" id="429701"/>
    <lineage>
        <taxon>Eukaryota</taxon>
        <taxon>Viridiplantae</taxon>
        <taxon>Streptophyta</taxon>
        <taxon>Embryophyta</taxon>
        <taxon>Tracheophyta</taxon>
        <taxon>Spermatophyta</taxon>
        <taxon>Magnoliopsida</taxon>
        <taxon>eudicotyledons</taxon>
        <taxon>Gunneridae</taxon>
        <taxon>Pentapetalae</taxon>
        <taxon>asterids</taxon>
        <taxon>lamiids</taxon>
        <taxon>Lamiales</taxon>
        <taxon>Bignoniaceae</taxon>
        <taxon>Crescentiina</taxon>
        <taxon>Tabebuia alliance</taxon>
        <taxon>Handroanthus</taxon>
    </lineage>
</organism>
<proteinExistence type="predicted"/>
<name>A0A2G9HJN8_9LAMI</name>
<keyword evidence="2" id="KW-1185">Reference proteome</keyword>
<dbReference type="Pfam" id="PF14299">
    <property type="entry name" value="PP2"/>
    <property type="match status" value="1"/>
</dbReference>
<accession>A0A2G9HJN8</accession>
<sequence length="280" mass="31691">MLTSQRMTSTFPNSDVNTQTKGFNAASKSDIVWGRFLPSDYSQIVSRSVSPVVYDTKKELYLSLCHSPIVLDGGKLSFSLEKRSGKKCYMVGARELIISWGDNPSFWEWISYADSRFSEVGRLITVCWLDIRGKIKTQMLSPNTTYGAYLVFKLAERCYGLELANAVVRFVDNEADNDAEERAITVHLQQAKARNRARRLTGQVPVRILNVQNGAQRQTGQVPERRSDGWMEIELGDFYNDEGYDGDVEARLIEIKRLYGKSGLIVEGIEFRPKTQFGST</sequence>
<gene>
    <name evidence="1" type="ORF">CDL12_09624</name>
</gene>
<dbReference type="PANTHER" id="PTHR32278:SF116">
    <property type="entry name" value="F-BOX PROTEIN PP2-B10-LIKE"/>
    <property type="match status" value="1"/>
</dbReference>
<dbReference type="OrthoDB" id="1918565at2759"/>
<dbReference type="STRING" id="429701.A0A2G9HJN8"/>